<organism evidence="2 4">
    <name type="scientific">Mycobacterium montefiorense</name>
    <dbReference type="NCBI Taxonomy" id="154654"/>
    <lineage>
        <taxon>Bacteria</taxon>
        <taxon>Bacillati</taxon>
        <taxon>Actinomycetota</taxon>
        <taxon>Actinomycetes</taxon>
        <taxon>Mycobacteriales</taxon>
        <taxon>Mycobacteriaceae</taxon>
        <taxon>Mycobacterium</taxon>
        <taxon>Mycobacterium simiae complex</taxon>
    </lineage>
</organism>
<dbReference type="Proteomes" id="UP001139505">
    <property type="component" value="Unassembled WGS sequence"/>
</dbReference>
<evidence type="ECO:0000313" key="2">
    <source>
        <dbReference type="EMBL" id="GKU74482.1"/>
    </source>
</evidence>
<comment type="caution">
    <text evidence="2">The sequence shown here is derived from an EMBL/GenBank/DDBJ whole genome shotgun (WGS) entry which is preliminary data.</text>
</comment>
<keyword evidence="3" id="KW-1185">Reference proteome</keyword>
<reference evidence="3" key="2">
    <citation type="submission" date="2018-04" db="EMBL/GenBank/DDBJ databases">
        <title>Draft genome sequence of Mycobacterium montefiorense isolated from Japanese black salamander.</title>
        <authorList>
            <person name="Fukano H."/>
            <person name="Yoshida M."/>
            <person name="Shimizu A."/>
            <person name="Iwao H."/>
            <person name="Kurata O."/>
            <person name="Katayama Y."/>
            <person name="Omatsu T."/>
            <person name="Mizutani T."/>
            <person name="Wada S."/>
            <person name="Hoshino Y."/>
        </authorList>
    </citation>
    <scope>NUCLEOTIDE SEQUENCE [LARGE SCALE GENOMIC DNA]</scope>
    <source>
        <strain evidence="3">BS</strain>
    </source>
</reference>
<reference evidence="2" key="3">
    <citation type="journal article" date="2022" name="Microbiol. Resour. Announc.">
        <title>Draft Genome Sequences of Eight Mycobacterium montefiorense Strains Isolated from Salamanders in Captivity.</title>
        <authorList>
            <person name="Komine T."/>
            <person name="Ihara H."/>
            <person name="Fukano H."/>
            <person name="Hoshino Y."/>
            <person name="Kurata O."/>
            <person name="Wada S."/>
        </authorList>
    </citation>
    <scope>NUCLEOTIDE SEQUENCE</scope>
    <source>
        <strain evidence="2">NJB18185</strain>
    </source>
</reference>
<sequence>MVGFYNWVRPSGDDWSRLPDRLVCQVQSGTVPPPATNVVSVGVSHPRANVLALAVRFAEPLPAASAYQLTYRLANNGTAFAVLNQRPGSDDLTIRSLRPNGSEIRTDLGAQASRTAPDTVEMTLDLSKFGIDNEFVTPALTVSSELGGPADEPVTYALQICHG</sequence>
<gene>
    <name evidence="1" type="ORF">MmonteBS_05810</name>
    <name evidence="2" type="ORF">NJB18185_42530</name>
</gene>
<evidence type="ECO:0000313" key="3">
    <source>
        <dbReference type="Proteomes" id="UP000245060"/>
    </source>
</evidence>
<dbReference type="Proteomes" id="UP000245060">
    <property type="component" value="Unassembled WGS sequence"/>
</dbReference>
<evidence type="ECO:0000313" key="4">
    <source>
        <dbReference type="Proteomes" id="UP001139505"/>
    </source>
</evidence>
<reference evidence="2" key="4">
    <citation type="submission" date="2022-04" db="EMBL/GenBank/DDBJ databases">
        <authorList>
            <person name="Komine T."/>
            <person name="Fukano H."/>
            <person name="Wada S."/>
        </authorList>
    </citation>
    <scope>NUCLEOTIDE SEQUENCE</scope>
    <source>
        <strain evidence="2">NJB18185</strain>
    </source>
</reference>
<accession>A0AA37UW13</accession>
<dbReference type="AlphaFoldDB" id="A0AA37UW13"/>
<proteinExistence type="predicted"/>
<name>A0AA37UW13_9MYCO</name>
<protein>
    <submittedName>
        <fullName evidence="2">Uncharacterized protein</fullName>
    </submittedName>
</protein>
<dbReference type="EMBL" id="BQYH01000046">
    <property type="protein sequence ID" value="GKU74482.1"/>
    <property type="molecule type" value="Genomic_DNA"/>
</dbReference>
<evidence type="ECO:0000313" key="1">
    <source>
        <dbReference type="EMBL" id="GBG36209.1"/>
    </source>
</evidence>
<dbReference type="EMBL" id="BFCH01000002">
    <property type="protein sequence ID" value="GBG36209.1"/>
    <property type="molecule type" value="Genomic_DNA"/>
</dbReference>
<reference evidence="1" key="1">
    <citation type="journal article" date="2018" name="Genome Announc.">
        <title>Draft Genome Sequence of Mycobacterium montefiorense Isolated from Japanese Black Salamander (Hynobius nigrescens).</title>
        <authorList>
            <person name="Fukano H."/>
            <person name="Yoshida M."/>
            <person name="Shimizu A."/>
            <person name="Iwao H."/>
            <person name="Katayama Y."/>
            <person name="Omatsu T."/>
            <person name="Mizutani T."/>
            <person name="Kurata O."/>
            <person name="Wada S."/>
            <person name="Hoshino Y."/>
        </authorList>
    </citation>
    <scope>NUCLEOTIDE SEQUENCE</scope>
    <source>
        <strain evidence="1">BS</strain>
    </source>
</reference>